<name>V5FNH9_9VIBR</name>
<reference evidence="2 3" key="1">
    <citation type="submission" date="2013-11" db="EMBL/GenBank/DDBJ databases">
        <title>Whole genome shotgun sequence of Vibrio halioticoli NBRC 102217.</title>
        <authorList>
            <person name="Isaki S."/>
            <person name="Kimura A."/>
            <person name="Ohji S."/>
            <person name="Hosoyama A."/>
            <person name="Fujita N."/>
            <person name="Hashimoto M."/>
            <person name="Hosoyama Y."/>
            <person name="Yamazoe A."/>
        </authorList>
    </citation>
    <scope>NUCLEOTIDE SEQUENCE [LARGE SCALE GENOMIC DNA]</scope>
    <source>
        <strain evidence="2 3">NBRC 102217</strain>
    </source>
</reference>
<dbReference type="Proteomes" id="UP000017800">
    <property type="component" value="Unassembled WGS sequence"/>
</dbReference>
<dbReference type="PIRSF" id="PIRSF002741">
    <property type="entry name" value="MppA"/>
    <property type="match status" value="1"/>
</dbReference>
<dbReference type="InterPro" id="IPR039424">
    <property type="entry name" value="SBP_5"/>
</dbReference>
<dbReference type="PANTHER" id="PTHR30290">
    <property type="entry name" value="PERIPLASMIC BINDING COMPONENT OF ABC TRANSPORTER"/>
    <property type="match status" value="1"/>
</dbReference>
<accession>V5FNH9</accession>
<evidence type="ECO:0000313" key="2">
    <source>
        <dbReference type="EMBL" id="GAD91161.1"/>
    </source>
</evidence>
<dbReference type="Gene3D" id="3.40.190.10">
    <property type="entry name" value="Periplasmic binding protein-like II"/>
    <property type="match status" value="1"/>
</dbReference>
<dbReference type="Pfam" id="PF00496">
    <property type="entry name" value="SBP_bac_5"/>
    <property type="match status" value="1"/>
</dbReference>
<keyword evidence="3" id="KW-1185">Reference proteome</keyword>
<dbReference type="eggNOG" id="COG4166">
    <property type="taxonomic scope" value="Bacteria"/>
</dbReference>
<dbReference type="PROSITE" id="PS51257">
    <property type="entry name" value="PROKAR_LIPOPROTEIN"/>
    <property type="match status" value="1"/>
</dbReference>
<proteinExistence type="predicted"/>
<dbReference type="InterPro" id="IPR030678">
    <property type="entry name" value="Peptide/Ni-bd"/>
</dbReference>
<sequence length="545" mass="61890">MVRQNMQTDIWKKLKLGFLGACFLALTGCGEVNVSNQIKQDGFIFCGQGTPSSFNPQLVNNDLAADTVAPQIFNTLIHFSNLNSKLEPMLASSWSVDKTGTRYQFNLRKDVSFQTTSWFTPTRLFNAQDVVFTFKRVIDSHHPFHYVGGGHYPWFDAIGFKNILKDVIAIDEHTVVFELNKPDNTFLSNLSTTYASIHSAEYANNLMKIDQKQRLDRYPVGTGPFYLDQFSVNDFIRLRRNPDFWGSPAKMKQVVLDITSRGTGTLAKLLRNECDVLFSPRSSQIPTIQAHPDLELQAYPSMNVAFVALRTLNPALHDSRVRKALNLAINRDSIIDSVYYGYGVPAYSILPPESWAYEKNSSQVRYDRNYARALIRDAGYANGLELSMWVSLEPTAYNPSPRKVAELLQSNFADIGVKLKIFLDERSTFQSIADADLILSGWSADTSDPDNFFRPLLSCNADHTTVNIASWCNADFDSIIDLAKETKQRRYRLNLYHQAQNLLDEEVPIIPIAHGMQFRAKHKTLKGFNENPFNTLSFENVERRK</sequence>
<dbReference type="CDD" id="cd08493">
    <property type="entry name" value="PBP2_DppA_like"/>
    <property type="match status" value="1"/>
</dbReference>
<dbReference type="AlphaFoldDB" id="V5FNH9"/>
<dbReference type="SUPFAM" id="SSF53850">
    <property type="entry name" value="Periplasmic binding protein-like II"/>
    <property type="match status" value="1"/>
</dbReference>
<dbReference type="GO" id="GO:0030288">
    <property type="term" value="C:outer membrane-bounded periplasmic space"/>
    <property type="evidence" value="ECO:0007669"/>
    <property type="project" value="UniProtKB-ARBA"/>
</dbReference>
<dbReference type="GO" id="GO:0043190">
    <property type="term" value="C:ATP-binding cassette (ABC) transporter complex"/>
    <property type="evidence" value="ECO:0007669"/>
    <property type="project" value="InterPro"/>
</dbReference>
<dbReference type="EMBL" id="BAUJ01000070">
    <property type="protein sequence ID" value="GAD91161.1"/>
    <property type="molecule type" value="Genomic_DNA"/>
</dbReference>
<dbReference type="PANTHER" id="PTHR30290:SF28">
    <property type="entry name" value="ABC TRANSPORTER PERIPLASMIC-BINDING PROTEIN SAPA-RELATED"/>
    <property type="match status" value="1"/>
</dbReference>
<dbReference type="Gene3D" id="3.10.105.10">
    <property type="entry name" value="Dipeptide-binding Protein, Domain 3"/>
    <property type="match status" value="1"/>
</dbReference>
<evidence type="ECO:0000259" key="1">
    <source>
        <dbReference type="Pfam" id="PF00496"/>
    </source>
</evidence>
<organism evidence="2 3">
    <name type="scientific">Vibrio halioticoli NBRC 102217</name>
    <dbReference type="NCBI Taxonomy" id="1219072"/>
    <lineage>
        <taxon>Bacteria</taxon>
        <taxon>Pseudomonadati</taxon>
        <taxon>Pseudomonadota</taxon>
        <taxon>Gammaproteobacteria</taxon>
        <taxon>Vibrionales</taxon>
        <taxon>Vibrionaceae</taxon>
        <taxon>Vibrio</taxon>
    </lineage>
</organism>
<gene>
    <name evidence="2" type="primary">sapA</name>
    <name evidence="2" type="ORF">VHA01S_070_00220</name>
</gene>
<dbReference type="GO" id="GO:0015833">
    <property type="term" value="P:peptide transport"/>
    <property type="evidence" value="ECO:0007669"/>
    <property type="project" value="TreeGrafter"/>
</dbReference>
<dbReference type="Gene3D" id="3.90.76.10">
    <property type="entry name" value="Dipeptide-binding Protein, Domain 1"/>
    <property type="match status" value="1"/>
</dbReference>
<comment type="caution">
    <text evidence="2">The sequence shown here is derived from an EMBL/GenBank/DDBJ whole genome shotgun (WGS) entry which is preliminary data.</text>
</comment>
<dbReference type="InterPro" id="IPR000914">
    <property type="entry name" value="SBP_5_dom"/>
</dbReference>
<evidence type="ECO:0000313" key="3">
    <source>
        <dbReference type="Proteomes" id="UP000017800"/>
    </source>
</evidence>
<protein>
    <submittedName>
        <fullName evidence="2">Peptide ABC transporter substrate-binding protein SapA</fullName>
    </submittedName>
</protein>
<dbReference type="GO" id="GO:1904680">
    <property type="term" value="F:peptide transmembrane transporter activity"/>
    <property type="evidence" value="ECO:0007669"/>
    <property type="project" value="TreeGrafter"/>
</dbReference>
<feature type="domain" description="Solute-binding protein family 5" evidence="1">
    <location>
        <begin position="85"/>
        <end position="461"/>
    </location>
</feature>